<reference evidence="1" key="1">
    <citation type="submission" date="2023-10" db="EMBL/GenBank/DDBJ databases">
        <title>Surveillance and assessment of the effects of hospital wastewater treatment on clearance of pathogenic bacterial and antimicrobial resistance genes.</title>
        <authorList>
            <person name="Wu Y."/>
        </authorList>
    </citation>
    <scope>NUCLEOTIDE SEQUENCE</scope>
    <source>
        <strain evidence="1">23-M-SY-8</strain>
    </source>
</reference>
<gene>
    <name evidence="1" type="ORF">RZO73_13315</name>
</gene>
<proteinExistence type="predicted"/>
<comment type="caution">
    <text evidence="1">The sequence shown here is derived from an EMBL/GenBank/DDBJ whole genome shotgun (WGS) entry which is preliminary data.</text>
</comment>
<dbReference type="RefSeq" id="WP_232687816.1">
    <property type="nucleotide sequence ID" value="NZ_JAWHXQ010000006.1"/>
</dbReference>
<evidence type="ECO:0000313" key="1">
    <source>
        <dbReference type="EMBL" id="MDV0611503.1"/>
    </source>
</evidence>
<protein>
    <submittedName>
        <fullName evidence="1">Uncharacterized protein</fullName>
    </submittedName>
</protein>
<evidence type="ECO:0000313" key="2">
    <source>
        <dbReference type="Proteomes" id="UP001187239"/>
    </source>
</evidence>
<organism evidence="1 2">
    <name type="scientific">Klebsiella quasipneumoniae subsp. similipneumoniae</name>
    <dbReference type="NCBI Taxonomy" id="1463164"/>
    <lineage>
        <taxon>Bacteria</taxon>
        <taxon>Pseudomonadati</taxon>
        <taxon>Pseudomonadota</taxon>
        <taxon>Gammaproteobacteria</taxon>
        <taxon>Enterobacterales</taxon>
        <taxon>Enterobacteriaceae</taxon>
        <taxon>Klebsiella/Raoultella group</taxon>
        <taxon>Klebsiella</taxon>
        <taxon>Klebsiella pneumoniae complex</taxon>
    </lineage>
</organism>
<sequence>MDSQELKHVIALLLEDSKRLQELEPNAGTEARILLAKQALMTCGAQGPERIDFMNFMANTITPLPCNGERVSRVYHDTMVKALRIELERLRSQIAVNEIVAN</sequence>
<accession>A0AAE4MQ31</accession>
<name>A0AAE4MQ31_9ENTR</name>
<dbReference type="Proteomes" id="UP001187239">
    <property type="component" value="Unassembled WGS sequence"/>
</dbReference>
<dbReference type="AlphaFoldDB" id="A0AAE4MQ31"/>
<dbReference type="EMBL" id="JAWHXQ010000006">
    <property type="protein sequence ID" value="MDV0611503.1"/>
    <property type="molecule type" value="Genomic_DNA"/>
</dbReference>